<proteinExistence type="predicted"/>
<keyword evidence="3" id="KW-1185">Reference proteome</keyword>
<evidence type="ECO:0000313" key="3">
    <source>
        <dbReference type="Proteomes" id="UP000477782"/>
    </source>
</evidence>
<feature type="region of interest" description="Disordered" evidence="1">
    <location>
        <begin position="119"/>
        <end position="150"/>
    </location>
</feature>
<sequence>MNLETRCTGLEEGARAGGSEIIGLPLPANIDGNAATAEALKAELLKDPAIDSVVTLATALTGSAAPPAGPTWCRPSCFPYRRRRGGCRAGNRPACGRWVRWVAIGMQADDFQPASVKGRAKRLTGRGARRHGGKVEMRRGGPAAGVDLHPRDADPCGMVHAWP</sequence>
<gene>
    <name evidence="2" type="ORF">G4Z14_09205</name>
</gene>
<comment type="caution">
    <text evidence="2">The sequence shown here is derived from an EMBL/GenBank/DDBJ whole genome shotgun (WGS) entry which is preliminary data.</text>
</comment>
<dbReference type="AlphaFoldDB" id="A0A6M0QUG9"/>
<accession>A0A6M0QUG9</accession>
<evidence type="ECO:0000313" key="2">
    <source>
        <dbReference type="EMBL" id="NEY90474.1"/>
    </source>
</evidence>
<protein>
    <submittedName>
        <fullName evidence="2">Uncharacterized protein</fullName>
    </submittedName>
</protein>
<dbReference type="RefSeq" id="WP_164624969.1">
    <property type="nucleotide sequence ID" value="NZ_JAAIVJ010000004.1"/>
</dbReference>
<feature type="compositionally biased region" description="Basic residues" evidence="1">
    <location>
        <begin position="119"/>
        <end position="132"/>
    </location>
</feature>
<dbReference type="EMBL" id="JAAIVJ010000004">
    <property type="protein sequence ID" value="NEY90474.1"/>
    <property type="molecule type" value="Genomic_DNA"/>
</dbReference>
<dbReference type="Proteomes" id="UP000477782">
    <property type="component" value="Unassembled WGS sequence"/>
</dbReference>
<reference evidence="2 3" key="1">
    <citation type="submission" date="2020-02" db="EMBL/GenBank/DDBJ databases">
        <authorList>
            <person name="Chen W.-M."/>
        </authorList>
    </citation>
    <scope>NUCLEOTIDE SEQUENCE [LARGE SCALE GENOMIC DNA]</scope>
    <source>
        <strain evidence="2 3">KMS-5</strain>
    </source>
</reference>
<name>A0A6M0QUG9_9RHOB</name>
<organism evidence="2 3">
    <name type="scientific">Tabrizicola oligotrophica</name>
    <dbReference type="NCBI Taxonomy" id="2710650"/>
    <lineage>
        <taxon>Bacteria</taxon>
        <taxon>Pseudomonadati</taxon>
        <taxon>Pseudomonadota</taxon>
        <taxon>Alphaproteobacteria</taxon>
        <taxon>Rhodobacterales</taxon>
        <taxon>Paracoccaceae</taxon>
        <taxon>Tabrizicola</taxon>
    </lineage>
</organism>
<evidence type="ECO:0000256" key="1">
    <source>
        <dbReference type="SAM" id="MobiDB-lite"/>
    </source>
</evidence>